<evidence type="ECO:0000256" key="10">
    <source>
        <dbReference type="ARBA" id="ARBA00022691"/>
    </source>
</evidence>
<keyword evidence="9 15" id="KW-0808">Transferase</keyword>
<dbReference type="InterPro" id="IPR023148">
    <property type="entry name" value="tRNA_m1G_MeTrfase_C_sf"/>
</dbReference>
<dbReference type="PATRIC" id="fig|631454.5.peg.846"/>
<dbReference type="AlphaFoldDB" id="V4RM30"/>
<dbReference type="Pfam" id="PF01746">
    <property type="entry name" value="tRNA_m1G_MT"/>
    <property type="match status" value="1"/>
</dbReference>
<dbReference type="PANTHER" id="PTHR46417">
    <property type="entry name" value="TRNA (GUANINE-N(1)-)-METHYLTRANSFERASE"/>
    <property type="match status" value="1"/>
</dbReference>
<evidence type="ECO:0000313" key="19">
    <source>
        <dbReference type="EMBL" id="ESR26359.1"/>
    </source>
</evidence>
<dbReference type="Proteomes" id="UP000017819">
    <property type="component" value="Unassembled WGS sequence"/>
</dbReference>
<evidence type="ECO:0000256" key="12">
    <source>
        <dbReference type="ARBA" id="ARBA00029736"/>
    </source>
</evidence>
<dbReference type="Gene3D" id="1.10.1270.20">
    <property type="entry name" value="tRNA(m1g37)methyltransferase, domain 2"/>
    <property type="match status" value="1"/>
</dbReference>
<dbReference type="PIRSF" id="PIRSF000386">
    <property type="entry name" value="tRNA_mtase"/>
    <property type="match status" value="1"/>
</dbReference>
<name>V4RM30_9HYPH</name>
<dbReference type="Gene3D" id="3.40.1280.10">
    <property type="match status" value="1"/>
</dbReference>
<keyword evidence="20" id="KW-1185">Reference proteome</keyword>
<accession>V4RM30</accession>
<evidence type="ECO:0000256" key="2">
    <source>
        <dbReference type="ARBA" id="ARBA00004496"/>
    </source>
</evidence>
<evidence type="ECO:0000256" key="7">
    <source>
        <dbReference type="ARBA" id="ARBA00022490"/>
    </source>
</evidence>
<dbReference type="OrthoDB" id="9807416at2"/>
<dbReference type="PANTHER" id="PTHR46417:SF1">
    <property type="entry name" value="TRNA (GUANINE-N(1)-)-METHYLTRANSFERASE"/>
    <property type="match status" value="1"/>
</dbReference>
<evidence type="ECO:0000313" key="20">
    <source>
        <dbReference type="Proteomes" id="UP000017819"/>
    </source>
</evidence>
<dbReference type="eggNOG" id="COG0336">
    <property type="taxonomic scope" value="Bacteria"/>
</dbReference>
<dbReference type="InterPro" id="IPR016009">
    <property type="entry name" value="tRNA_MeTrfase_TRMD/TRM10"/>
</dbReference>
<dbReference type="EC" id="2.1.1.228" evidence="5 15"/>
<organism evidence="19 20">
    <name type="scientific">Lutibaculum baratangense AMV1</name>
    <dbReference type="NCBI Taxonomy" id="631454"/>
    <lineage>
        <taxon>Bacteria</taxon>
        <taxon>Pseudomonadati</taxon>
        <taxon>Pseudomonadota</taxon>
        <taxon>Alphaproteobacteria</taxon>
        <taxon>Hyphomicrobiales</taxon>
        <taxon>Tepidamorphaceae</taxon>
        <taxon>Lutibaculum</taxon>
    </lineage>
</organism>
<dbReference type="SUPFAM" id="SSF75217">
    <property type="entry name" value="alpha/beta knot"/>
    <property type="match status" value="1"/>
</dbReference>
<evidence type="ECO:0000256" key="15">
    <source>
        <dbReference type="HAMAP-Rule" id="MF_00605"/>
    </source>
</evidence>
<keyword evidence="11 15" id="KW-0819">tRNA processing</keyword>
<dbReference type="CDD" id="cd18080">
    <property type="entry name" value="TrmD-like"/>
    <property type="match status" value="1"/>
</dbReference>
<dbReference type="HAMAP" id="MF_00605">
    <property type="entry name" value="TrmD"/>
    <property type="match status" value="1"/>
</dbReference>
<dbReference type="FunFam" id="3.40.1280.10:FF:000001">
    <property type="entry name" value="tRNA (guanine-N(1)-)-methyltransferase"/>
    <property type="match status" value="1"/>
</dbReference>
<dbReference type="InterPro" id="IPR029028">
    <property type="entry name" value="Alpha/beta_knot_MTases"/>
</dbReference>
<comment type="subunit">
    <text evidence="4 15 17">Homodimer.</text>
</comment>
<dbReference type="InterPro" id="IPR029026">
    <property type="entry name" value="tRNA_m1G_MTases_N"/>
</dbReference>
<dbReference type="EMBL" id="AWXZ01000015">
    <property type="protein sequence ID" value="ESR26359.1"/>
    <property type="molecule type" value="Genomic_DNA"/>
</dbReference>
<evidence type="ECO:0000256" key="17">
    <source>
        <dbReference type="RuleBase" id="RU003464"/>
    </source>
</evidence>
<dbReference type="GO" id="GO:0052906">
    <property type="term" value="F:tRNA (guanine(37)-N1)-methyltransferase activity"/>
    <property type="evidence" value="ECO:0007669"/>
    <property type="project" value="UniProtKB-UniRule"/>
</dbReference>
<evidence type="ECO:0000256" key="14">
    <source>
        <dbReference type="ARBA" id="ARBA00047783"/>
    </source>
</evidence>
<evidence type="ECO:0000256" key="11">
    <source>
        <dbReference type="ARBA" id="ARBA00022694"/>
    </source>
</evidence>
<dbReference type="GO" id="GO:0005829">
    <property type="term" value="C:cytosol"/>
    <property type="evidence" value="ECO:0007669"/>
    <property type="project" value="TreeGrafter"/>
</dbReference>
<dbReference type="RefSeq" id="WP_023431005.1">
    <property type="nucleotide sequence ID" value="NZ_AWXZ01000015.1"/>
</dbReference>
<evidence type="ECO:0000256" key="5">
    <source>
        <dbReference type="ARBA" id="ARBA00012807"/>
    </source>
</evidence>
<comment type="catalytic activity">
    <reaction evidence="14 15 17">
        <text>guanosine(37) in tRNA + S-adenosyl-L-methionine = N(1)-methylguanosine(37) in tRNA + S-adenosyl-L-homocysteine + H(+)</text>
        <dbReference type="Rhea" id="RHEA:36899"/>
        <dbReference type="Rhea" id="RHEA-COMP:10145"/>
        <dbReference type="Rhea" id="RHEA-COMP:10147"/>
        <dbReference type="ChEBI" id="CHEBI:15378"/>
        <dbReference type="ChEBI" id="CHEBI:57856"/>
        <dbReference type="ChEBI" id="CHEBI:59789"/>
        <dbReference type="ChEBI" id="CHEBI:73542"/>
        <dbReference type="ChEBI" id="CHEBI:74269"/>
        <dbReference type="EC" id="2.1.1.228"/>
    </reaction>
</comment>
<evidence type="ECO:0000256" key="6">
    <source>
        <dbReference type="ARBA" id="ARBA00014679"/>
    </source>
</evidence>
<keyword evidence="10 15" id="KW-0949">S-adenosyl-L-methionine</keyword>
<dbReference type="NCBIfam" id="TIGR00088">
    <property type="entry name" value="trmD"/>
    <property type="match status" value="1"/>
</dbReference>
<feature type="binding site" evidence="15 16">
    <location>
        <position position="114"/>
    </location>
    <ligand>
        <name>S-adenosyl-L-methionine</name>
        <dbReference type="ChEBI" id="CHEBI:59789"/>
    </ligand>
</feature>
<evidence type="ECO:0000256" key="8">
    <source>
        <dbReference type="ARBA" id="ARBA00022603"/>
    </source>
</evidence>
<protein>
    <recommendedName>
        <fullName evidence="6 15">tRNA (guanine-N(1)-)-methyltransferase</fullName>
        <ecNumber evidence="5 15">2.1.1.228</ecNumber>
    </recommendedName>
    <alternativeName>
        <fullName evidence="12 15">M1G-methyltransferase</fullName>
    </alternativeName>
    <alternativeName>
        <fullName evidence="13 15">tRNA [GM37] methyltransferase</fullName>
    </alternativeName>
</protein>
<comment type="similarity">
    <text evidence="3 15 17">Belongs to the RNA methyltransferase TrmD family.</text>
</comment>
<evidence type="ECO:0000259" key="18">
    <source>
        <dbReference type="Pfam" id="PF01746"/>
    </source>
</evidence>
<evidence type="ECO:0000256" key="1">
    <source>
        <dbReference type="ARBA" id="ARBA00002634"/>
    </source>
</evidence>
<dbReference type="InterPro" id="IPR002649">
    <property type="entry name" value="tRNA_m1G_MeTrfase_TrmD"/>
</dbReference>
<feature type="binding site" evidence="15 16">
    <location>
        <begin position="134"/>
        <end position="139"/>
    </location>
    <ligand>
        <name>S-adenosyl-L-methionine</name>
        <dbReference type="ChEBI" id="CHEBI:59789"/>
    </ligand>
</feature>
<reference evidence="19 20" key="1">
    <citation type="journal article" date="2014" name="Genome Announc.">
        <title>Draft Genome Sequence of Lutibaculum baratangense Strain AMV1T, Isolated from a Mud Volcano in Andamans, India.</title>
        <authorList>
            <person name="Singh A."/>
            <person name="Sreenivas A."/>
            <person name="Sathyanarayana Reddy G."/>
            <person name="Pinnaka A.K."/>
            <person name="Shivaji S."/>
        </authorList>
    </citation>
    <scope>NUCLEOTIDE SEQUENCE [LARGE SCALE GENOMIC DNA]</scope>
    <source>
        <strain evidence="19 20">AMV1</strain>
    </source>
</reference>
<sequence>MSWHASVLTIYPAMFPGPLGHALAGRALERGDWRLDVSDIRSFALDRHRSVDDTPAGGGPGMVMRPDVLAAAIDAAAAAGPDRPRLLMSPRGRPLTQERVRELAAGEGAVLLCGRFEGVDERLIEARGLEEVSIGDYVLSGGEIAAMTVLDAAVRLLPGVMGAADSHVEESFEDGLLEYPQYTRPQVWEGREIPAVLVSGDHGRVAEWRRAERERATRERRPDLWAGRRLSSPSRLDKCDGLK</sequence>
<keyword evidence="7 15" id="KW-0963">Cytoplasm</keyword>
<keyword evidence="8 15" id="KW-0489">Methyltransferase</keyword>
<feature type="domain" description="tRNA methyltransferase TRMD/TRM10-type" evidence="18">
    <location>
        <begin position="6"/>
        <end position="225"/>
    </location>
</feature>
<evidence type="ECO:0000256" key="3">
    <source>
        <dbReference type="ARBA" id="ARBA00007630"/>
    </source>
</evidence>
<evidence type="ECO:0000256" key="9">
    <source>
        <dbReference type="ARBA" id="ARBA00022679"/>
    </source>
</evidence>
<evidence type="ECO:0000256" key="4">
    <source>
        <dbReference type="ARBA" id="ARBA00011738"/>
    </source>
</evidence>
<evidence type="ECO:0000256" key="13">
    <source>
        <dbReference type="ARBA" id="ARBA00033392"/>
    </source>
</evidence>
<comment type="subcellular location">
    <subcellularLocation>
        <location evidence="2 15 17">Cytoplasm</location>
    </subcellularLocation>
</comment>
<dbReference type="NCBIfam" id="NF000648">
    <property type="entry name" value="PRK00026.1"/>
    <property type="match status" value="1"/>
</dbReference>
<gene>
    <name evidence="15" type="primary">trmD</name>
    <name evidence="19" type="ORF">N177_0859</name>
</gene>
<dbReference type="STRING" id="631454.N177_0859"/>
<evidence type="ECO:0000256" key="16">
    <source>
        <dbReference type="PIRSR" id="PIRSR000386-1"/>
    </source>
</evidence>
<proteinExistence type="inferred from homology"/>
<comment type="caution">
    <text evidence="19">The sequence shown here is derived from an EMBL/GenBank/DDBJ whole genome shotgun (WGS) entry which is preliminary data.</text>
</comment>
<dbReference type="GO" id="GO:0002939">
    <property type="term" value="P:tRNA N1-guanine methylation"/>
    <property type="evidence" value="ECO:0007669"/>
    <property type="project" value="TreeGrafter"/>
</dbReference>
<comment type="function">
    <text evidence="1 15 17">Specifically methylates guanosine-37 in various tRNAs.</text>
</comment>